<dbReference type="Proteomes" id="UP000299102">
    <property type="component" value="Unassembled WGS sequence"/>
</dbReference>
<feature type="region of interest" description="Disordered" evidence="1">
    <location>
        <begin position="35"/>
        <end position="57"/>
    </location>
</feature>
<dbReference type="EMBL" id="BGZK01001124">
    <property type="protein sequence ID" value="GBP71860.1"/>
    <property type="molecule type" value="Genomic_DNA"/>
</dbReference>
<accession>A0A4C1YA04</accession>
<keyword evidence="3" id="KW-1185">Reference proteome</keyword>
<evidence type="ECO:0000313" key="3">
    <source>
        <dbReference type="Proteomes" id="UP000299102"/>
    </source>
</evidence>
<comment type="caution">
    <text evidence="2">The sequence shown here is derived from an EMBL/GenBank/DDBJ whole genome shotgun (WGS) entry which is preliminary data.</text>
</comment>
<reference evidence="2 3" key="1">
    <citation type="journal article" date="2019" name="Commun. Biol.">
        <title>The bagworm genome reveals a unique fibroin gene that provides high tensile strength.</title>
        <authorList>
            <person name="Kono N."/>
            <person name="Nakamura H."/>
            <person name="Ohtoshi R."/>
            <person name="Tomita M."/>
            <person name="Numata K."/>
            <person name="Arakawa K."/>
        </authorList>
    </citation>
    <scope>NUCLEOTIDE SEQUENCE [LARGE SCALE GENOMIC DNA]</scope>
</reference>
<protein>
    <submittedName>
        <fullName evidence="2">Uncharacterized protein</fullName>
    </submittedName>
</protein>
<evidence type="ECO:0000313" key="2">
    <source>
        <dbReference type="EMBL" id="GBP71860.1"/>
    </source>
</evidence>
<proteinExistence type="predicted"/>
<name>A0A4C1YA04_EUMVA</name>
<gene>
    <name evidence="2" type="ORF">EVAR_58916_1</name>
</gene>
<evidence type="ECO:0000256" key="1">
    <source>
        <dbReference type="SAM" id="MobiDB-lite"/>
    </source>
</evidence>
<dbReference type="AlphaFoldDB" id="A0A4C1YA04"/>
<feature type="compositionally biased region" description="Basic residues" evidence="1">
    <location>
        <begin position="39"/>
        <end position="48"/>
    </location>
</feature>
<sequence>MLKQNRTSSASAPLTCRPVLVDVAGCSSLDVGKVQSKTSRARSPRGRRPPYFVTPRRRRGECGLTTSSRFLSKIVHLDEIAVL</sequence>
<organism evidence="2 3">
    <name type="scientific">Eumeta variegata</name>
    <name type="common">Bagworm moth</name>
    <name type="synonym">Eumeta japonica</name>
    <dbReference type="NCBI Taxonomy" id="151549"/>
    <lineage>
        <taxon>Eukaryota</taxon>
        <taxon>Metazoa</taxon>
        <taxon>Ecdysozoa</taxon>
        <taxon>Arthropoda</taxon>
        <taxon>Hexapoda</taxon>
        <taxon>Insecta</taxon>
        <taxon>Pterygota</taxon>
        <taxon>Neoptera</taxon>
        <taxon>Endopterygota</taxon>
        <taxon>Lepidoptera</taxon>
        <taxon>Glossata</taxon>
        <taxon>Ditrysia</taxon>
        <taxon>Tineoidea</taxon>
        <taxon>Psychidae</taxon>
        <taxon>Oiketicinae</taxon>
        <taxon>Eumeta</taxon>
    </lineage>
</organism>